<evidence type="ECO:0000313" key="2">
    <source>
        <dbReference type="Proteomes" id="UP001145742"/>
    </source>
</evidence>
<reference evidence="1" key="1">
    <citation type="submission" date="2019-10" db="EMBL/GenBank/DDBJ databases">
        <authorList>
            <person name="Soares A.E.R."/>
            <person name="Aleixo A."/>
            <person name="Schneider P."/>
            <person name="Miyaki C.Y."/>
            <person name="Schneider M.P."/>
            <person name="Mello C."/>
            <person name="Vasconcelos A.T.R."/>
        </authorList>
    </citation>
    <scope>NUCLEOTIDE SEQUENCE</scope>
    <source>
        <tissue evidence="1">Muscle</tissue>
    </source>
</reference>
<proteinExistence type="predicted"/>
<name>A0ABQ9CT09_9PASS</name>
<dbReference type="EMBL" id="WHWB01034688">
    <property type="protein sequence ID" value="KAJ7405902.1"/>
    <property type="molecule type" value="Genomic_DNA"/>
</dbReference>
<evidence type="ECO:0000313" key="1">
    <source>
        <dbReference type="EMBL" id="KAJ7405902.1"/>
    </source>
</evidence>
<keyword evidence="2" id="KW-1185">Reference proteome</keyword>
<dbReference type="Proteomes" id="UP001145742">
    <property type="component" value="Unassembled WGS sequence"/>
</dbReference>
<organism evidence="1 2">
    <name type="scientific">Willisornis vidua</name>
    <name type="common">Xingu scale-backed antbird</name>
    <dbReference type="NCBI Taxonomy" id="1566151"/>
    <lineage>
        <taxon>Eukaryota</taxon>
        <taxon>Metazoa</taxon>
        <taxon>Chordata</taxon>
        <taxon>Craniata</taxon>
        <taxon>Vertebrata</taxon>
        <taxon>Euteleostomi</taxon>
        <taxon>Archelosauria</taxon>
        <taxon>Archosauria</taxon>
        <taxon>Dinosauria</taxon>
        <taxon>Saurischia</taxon>
        <taxon>Theropoda</taxon>
        <taxon>Coelurosauria</taxon>
        <taxon>Aves</taxon>
        <taxon>Neognathae</taxon>
        <taxon>Neoaves</taxon>
        <taxon>Telluraves</taxon>
        <taxon>Australaves</taxon>
        <taxon>Passeriformes</taxon>
        <taxon>Thamnophilidae</taxon>
        <taxon>Willisornis</taxon>
    </lineage>
</organism>
<sequence length="132" mass="13981">MVTLSPLPGQPIAISNHLFCEEILPNVQPKPTLAELNIVSSSPINSCLRAEANPDLVTTSFQVVVDSGPFPLGRFPATLPQTVVLYGIVVAAVQDLVLGLVEPHTNGFGPSVQPVQVPLQSPPTLWQIDAPT</sequence>
<gene>
    <name evidence="1" type="ORF">WISP_136832</name>
</gene>
<accession>A0ABQ9CT09</accession>
<protein>
    <submittedName>
        <fullName evidence="1">Uncharacterized protein</fullName>
    </submittedName>
</protein>
<comment type="caution">
    <text evidence="1">The sequence shown here is derived from an EMBL/GenBank/DDBJ whole genome shotgun (WGS) entry which is preliminary data.</text>
</comment>